<dbReference type="InterPro" id="IPR023401">
    <property type="entry name" value="ODC_N"/>
</dbReference>
<dbReference type="InterPro" id="IPR036291">
    <property type="entry name" value="NAD(P)-bd_dom_sf"/>
</dbReference>
<dbReference type="PANTHER" id="PTHR13812">
    <property type="entry name" value="KETIMINE REDUCTASE MU-CRYSTALLIN"/>
    <property type="match status" value="1"/>
</dbReference>
<organism evidence="1 2">
    <name type="scientific">Pseudalkalibacillus berkeleyi</name>
    <dbReference type="NCBI Taxonomy" id="1069813"/>
    <lineage>
        <taxon>Bacteria</taxon>
        <taxon>Bacillati</taxon>
        <taxon>Bacillota</taxon>
        <taxon>Bacilli</taxon>
        <taxon>Bacillales</taxon>
        <taxon>Fictibacillaceae</taxon>
        <taxon>Pseudalkalibacillus</taxon>
    </lineage>
</organism>
<dbReference type="Proteomes" id="UP001649381">
    <property type="component" value="Unassembled WGS sequence"/>
</dbReference>
<reference evidence="1 2" key="1">
    <citation type="submission" date="2022-01" db="EMBL/GenBank/DDBJ databases">
        <title>Alkalihalobacillus sp. EGI L200015, a novel bacterium isolated from a salt lake sediment.</title>
        <authorList>
            <person name="Gao L."/>
            <person name="Fang B.-Z."/>
            <person name="Li W.-J."/>
        </authorList>
    </citation>
    <scope>NUCLEOTIDE SEQUENCE [LARGE SCALE GENOMIC DNA]</scope>
    <source>
        <strain evidence="1 2">KCTC 12718</strain>
    </source>
</reference>
<dbReference type="SUPFAM" id="SSF51735">
    <property type="entry name" value="NAD(P)-binding Rossmann-fold domains"/>
    <property type="match status" value="1"/>
</dbReference>
<evidence type="ECO:0008006" key="3">
    <source>
        <dbReference type="Google" id="ProtNLM"/>
    </source>
</evidence>
<accession>A0ABS9H6K2</accession>
<sequence length="308" mass="34361">MKYIDEDEMRRRVSSGTIIEALEQFFKNKPNVKVQDRIHIDDAGNTVLIMPAFDPDYYAIKLAGVAPDNRQKNKPTIHATVILHDRKTLEPLAYIDGSAITAIRTGAIGGLSMKHLAKESAESIGIIGTGIQGWSHLEAAIAVREIKQVYIYNRSSQKLKTFKDKVQNTYPHLKVVASNIDELVTNSDIIVTTTTSNTPVLPDKGPEFWKGKHIVAVGSFRPDMQELPDALLQNTFPVYVDTHTAQKESGDMLRVKELQGEDATFVDLSSLMDREVSRTQPHTLFKSVGMAIFDLITAKAIYEQSHNQ</sequence>
<name>A0ABS9H6K2_9BACL</name>
<evidence type="ECO:0000313" key="1">
    <source>
        <dbReference type="EMBL" id="MCF6139418.1"/>
    </source>
</evidence>
<proteinExistence type="predicted"/>
<gene>
    <name evidence="1" type="ORF">L2716_16955</name>
</gene>
<dbReference type="Gene3D" id="3.40.50.720">
    <property type="entry name" value="NAD(P)-binding Rossmann-like Domain"/>
    <property type="match status" value="1"/>
</dbReference>
<dbReference type="InterPro" id="IPR003462">
    <property type="entry name" value="ODC_Mu_crystall"/>
</dbReference>
<dbReference type="PANTHER" id="PTHR13812:SF19">
    <property type="entry name" value="KETIMINE REDUCTASE MU-CRYSTALLIN"/>
    <property type="match status" value="1"/>
</dbReference>
<comment type="caution">
    <text evidence="1">The sequence shown here is derived from an EMBL/GenBank/DDBJ whole genome shotgun (WGS) entry which is preliminary data.</text>
</comment>
<dbReference type="Gene3D" id="3.30.1780.10">
    <property type="entry name" value="ornithine cyclodeaminase, domain 1"/>
    <property type="match status" value="1"/>
</dbReference>
<protein>
    <recommendedName>
        <fullName evidence="3">Ornithine cyclodeaminase</fullName>
    </recommendedName>
</protein>
<dbReference type="RefSeq" id="WP_236338274.1">
    <property type="nucleotide sequence ID" value="NZ_JAKIJS010000003.1"/>
</dbReference>
<dbReference type="Pfam" id="PF02423">
    <property type="entry name" value="OCD_Mu_crystall"/>
    <property type="match status" value="1"/>
</dbReference>
<dbReference type="EMBL" id="JAKIJS010000003">
    <property type="protein sequence ID" value="MCF6139418.1"/>
    <property type="molecule type" value="Genomic_DNA"/>
</dbReference>
<dbReference type="PIRSF" id="PIRSF001439">
    <property type="entry name" value="CryM"/>
    <property type="match status" value="1"/>
</dbReference>
<evidence type="ECO:0000313" key="2">
    <source>
        <dbReference type="Proteomes" id="UP001649381"/>
    </source>
</evidence>
<keyword evidence="2" id="KW-1185">Reference proteome</keyword>